<accession>A0A397SD68</accession>
<dbReference type="Proteomes" id="UP000265703">
    <property type="component" value="Unassembled WGS sequence"/>
</dbReference>
<evidence type="ECO:0000313" key="2">
    <source>
        <dbReference type="Proteomes" id="UP000265703"/>
    </source>
</evidence>
<keyword evidence="2" id="KW-1185">Reference proteome</keyword>
<dbReference type="EMBL" id="QKYT01000509">
    <property type="protein sequence ID" value="RIA84223.1"/>
    <property type="molecule type" value="Genomic_DNA"/>
</dbReference>
<organism evidence="1 2">
    <name type="scientific">Glomus cerebriforme</name>
    <dbReference type="NCBI Taxonomy" id="658196"/>
    <lineage>
        <taxon>Eukaryota</taxon>
        <taxon>Fungi</taxon>
        <taxon>Fungi incertae sedis</taxon>
        <taxon>Mucoromycota</taxon>
        <taxon>Glomeromycotina</taxon>
        <taxon>Glomeromycetes</taxon>
        <taxon>Glomerales</taxon>
        <taxon>Glomeraceae</taxon>
        <taxon>Glomus</taxon>
    </lineage>
</organism>
<protein>
    <submittedName>
        <fullName evidence="1">Uncharacterized protein</fullName>
    </submittedName>
</protein>
<reference evidence="1 2" key="1">
    <citation type="submission" date="2018-06" db="EMBL/GenBank/DDBJ databases">
        <title>Comparative genomics reveals the genomic features of Rhizophagus irregularis, R. cerebriforme, R. diaphanum and Gigaspora rosea, and their symbiotic lifestyle signature.</title>
        <authorList>
            <person name="Morin E."/>
            <person name="San Clemente H."/>
            <person name="Chen E.C.H."/>
            <person name="De La Providencia I."/>
            <person name="Hainaut M."/>
            <person name="Kuo A."/>
            <person name="Kohler A."/>
            <person name="Murat C."/>
            <person name="Tang N."/>
            <person name="Roy S."/>
            <person name="Loubradou J."/>
            <person name="Henrissat B."/>
            <person name="Grigoriev I.V."/>
            <person name="Corradi N."/>
            <person name="Roux C."/>
            <person name="Martin F.M."/>
        </authorList>
    </citation>
    <scope>NUCLEOTIDE SEQUENCE [LARGE SCALE GENOMIC DNA]</scope>
    <source>
        <strain evidence="1 2">DAOM 227022</strain>
    </source>
</reference>
<sequence length="162" mass="18721">MTIFEVPSKRNARSTRIPPRKIIIQWRHESESNISSVYNKLPFSRTCSYTLIFCQDYYNFKEFAKFFKISLFNSEGFSETSYRNIRNLVNNFKVTKINPNAIGGPESNTINLIAARGSSISNNSNIEIIDLTEVEDLPNIAIDIYRETNQNIKQKKPKYHSG</sequence>
<name>A0A397SD68_9GLOM</name>
<evidence type="ECO:0000313" key="1">
    <source>
        <dbReference type="EMBL" id="RIA84223.1"/>
    </source>
</evidence>
<proteinExistence type="predicted"/>
<gene>
    <name evidence="1" type="ORF">C1645_832610</name>
</gene>
<dbReference type="AlphaFoldDB" id="A0A397SD68"/>
<comment type="caution">
    <text evidence="1">The sequence shown here is derived from an EMBL/GenBank/DDBJ whole genome shotgun (WGS) entry which is preliminary data.</text>
</comment>